<evidence type="ECO:0000313" key="2">
    <source>
        <dbReference type="Proteomes" id="UP000070299"/>
    </source>
</evidence>
<dbReference type="OrthoDB" id="6629495at2"/>
<evidence type="ECO:0008006" key="3">
    <source>
        <dbReference type="Google" id="ProtNLM"/>
    </source>
</evidence>
<evidence type="ECO:0000313" key="1">
    <source>
        <dbReference type="EMBL" id="KXI27054.1"/>
    </source>
</evidence>
<dbReference type="RefSeq" id="WP_068381297.1">
    <property type="nucleotide sequence ID" value="NZ_LSNE01000015.1"/>
</dbReference>
<reference evidence="2" key="1">
    <citation type="submission" date="2016-02" db="EMBL/GenBank/DDBJ databases">
        <authorList>
            <person name="Schultz-Johansen M."/>
            <person name="Glaring M.A."/>
            <person name="Bech P.K."/>
            <person name="Stougaard P."/>
        </authorList>
    </citation>
    <scope>NUCLEOTIDE SEQUENCE [LARGE SCALE GENOMIC DNA]</scope>
    <source>
        <strain evidence="2">S66</strain>
    </source>
</reference>
<keyword evidence="2" id="KW-1185">Reference proteome</keyword>
<gene>
    <name evidence="1" type="ORF">AX660_01300</name>
</gene>
<name>A0A148KL65_9ALTE</name>
<dbReference type="AlphaFoldDB" id="A0A148KL65"/>
<dbReference type="EMBL" id="LSNE01000015">
    <property type="protein sequence ID" value="KXI27054.1"/>
    <property type="molecule type" value="Genomic_DNA"/>
</dbReference>
<comment type="caution">
    <text evidence="1">The sequence shown here is derived from an EMBL/GenBank/DDBJ whole genome shotgun (WGS) entry which is preliminary data.</text>
</comment>
<dbReference type="Pfam" id="PF09932">
    <property type="entry name" value="DUF2164"/>
    <property type="match status" value="1"/>
</dbReference>
<proteinExistence type="predicted"/>
<protein>
    <recommendedName>
        <fullName evidence="3">DUF2164 domain-containing protein</fullName>
    </recommendedName>
</protein>
<dbReference type="Proteomes" id="UP000070299">
    <property type="component" value="Unassembled WGS sequence"/>
</dbReference>
<sequence>MPDIKFSVAQKDQLVEKLQRYFSHELDFDLGQFDGEFLLDFISKEMGSVYYNQGLYDAQAVLTERLDSLTDVILALEQ</sequence>
<accession>A0A148KL65</accession>
<dbReference type="STRING" id="1799789.AX660_01300"/>
<dbReference type="InterPro" id="IPR018680">
    <property type="entry name" value="DUF2164"/>
</dbReference>
<organism evidence="1 2">
    <name type="scientific">Paraglaciecola hydrolytica</name>
    <dbReference type="NCBI Taxonomy" id="1799789"/>
    <lineage>
        <taxon>Bacteria</taxon>
        <taxon>Pseudomonadati</taxon>
        <taxon>Pseudomonadota</taxon>
        <taxon>Gammaproteobacteria</taxon>
        <taxon>Alteromonadales</taxon>
        <taxon>Alteromonadaceae</taxon>
        <taxon>Paraglaciecola</taxon>
    </lineage>
</organism>